<name>A0A507AE47_9PEZI</name>
<evidence type="ECO:0000256" key="1">
    <source>
        <dbReference type="SAM" id="Phobius"/>
    </source>
</evidence>
<dbReference type="AlphaFoldDB" id="A0A507AE47"/>
<dbReference type="RefSeq" id="XP_030989163.1">
    <property type="nucleotide sequence ID" value="XM_031136203.1"/>
</dbReference>
<reference evidence="3 4" key="1">
    <citation type="submission" date="2019-06" db="EMBL/GenBank/DDBJ databases">
        <title>Draft genome sequence of the filamentous fungus Phialemoniopsis curvata isolated from diesel fuel.</title>
        <authorList>
            <person name="Varaljay V.A."/>
            <person name="Lyon W.J."/>
            <person name="Crouch A.L."/>
            <person name="Drake C.E."/>
            <person name="Hollomon J.M."/>
            <person name="Nadeau L.J."/>
            <person name="Nunn H.S."/>
            <person name="Stevenson B.S."/>
            <person name="Bojanowski C.L."/>
            <person name="Crookes-Goodson W.J."/>
        </authorList>
    </citation>
    <scope>NUCLEOTIDE SEQUENCE [LARGE SCALE GENOMIC DNA]</scope>
    <source>
        <strain evidence="3 4">D216</strain>
    </source>
</reference>
<keyword evidence="1" id="KW-0472">Membrane</keyword>
<keyword evidence="1" id="KW-0812">Transmembrane</keyword>
<accession>A0A507AE47</accession>
<evidence type="ECO:0008006" key="5">
    <source>
        <dbReference type="Google" id="ProtNLM"/>
    </source>
</evidence>
<dbReference type="GO" id="GO:0016491">
    <property type="term" value="F:oxidoreductase activity"/>
    <property type="evidence" value="ECO:0007669"/>
    <property type="project" value="InterPro"/>
</dbReference>
<comment type="caution">
    <text evidence="3">The sequence shown here is derived from an EMBL/GenBank/DDBJ whole genome shotgun (WGS) entry which is preliminary data.</text>
</comment>
<dbReference type="InterPro" id="IPR046366">
    <property type="entry name" value="MPAB"/>
</dbReference>
<dbReference type="OrthoDB" id="545169at2759"/>
<sequence>MPSTTTTVLLAALAVYVGICSALRFHFERAMRKKFNYPDRESLSRMTNDDAQSILEYIVTREFPYLYKLALQFAIFKVRCQAEGENWREDWQFSLNPPTSPRCLKAIARMNYLHSTYKAAGRISNADFLYTLAVCIMEPIRFMRLYEWRPLNDMEACAIGTFWKSIGDAMQIEYKGYLSRAETGWRDGLDFAEDITAWAKGYEVECMKPAVSNTKPAEQLVELLLFHYPAVMKPFLLEVLTVLMGDRVREAFLWVWFIMWTWRWELADAVNRYPEPGIVAALVAFLGLNARRLVLRFLLPPRFKNFEYFSEPDPTTGRIYHWDYLVHPWYYKPTLWSQWGPMGLMTRLVGGTLPGAHGDMAKGFLTEDIGPWNRMGRGALEMGADEERLRKERVSACPFATRV</sequence>
<keyword evidence="1" id="KW-1133">Transmembrane helix</keyword>
<protein>
    <recommendedName>
        <fullName evidence="5">ER-bound oxygenase mpaB/mpaB'/Rubber oxygenase catalytic domain-containing protein</fullName>
    </recommendedName>
</protein>
<dbReference type="EMBL" id="SKBQ01000008">
    <property type="protein sequence ID" value="TPX07475.1"/>
    <property type="molecule type" value="Genomic_DNA"/>
</dbReference>
<evidence type="ECO:0000313" key="3">
    <source>
        <dbReference type="EMBL" id="TPX07475.1"/>
    </source>
</evidence>
<dbReference type="PANTHER" id="PTHR36124">
    <property type="match status" value="1"/>
</dbReference>
<gene>
    <name evidence="2" type="ORF">E0L32_002055</name>
    <name evidence="3" type="ORF">E0L32_002078</name>
</gene>
<keyword evidence="4" id="KW-1185">Reference proteome</keyword>
<dbReference type="STRING" id="1093900.A0A507AE47"/>
<evidence type="ECO:0000313" key="2">
    <source>
        <dbReference type="EMBL" id="TPX07452.1"/>
    </source>
</evidence>
<dbReference type="PANTHER" id="PTHR36124:SF1">
    <property type="entry name" value="ER-BOUND OXYGENASE MPAB_MPAB'_RUBBER OXYGENASE CATALYTIC DOMAIN-CONTAINING PROTEIN"/>
    <property type="match status" value="1"/>
</dbReference>
<dbReference type="InParanoid" id="A0A507AE47"/>
<organism evidence="3 4">
    <name type="scientific">Thyridium curvatum</name>
    <dbReference type="NCBI Taxonomy" id="1093900"/>
    <lineage>
        <taxon>Eukaryota</taxon>
        <taxon>Fungi</taxon>
        <taxon>Dikarya</taxon>
        <taxon>Ascomycota</taxon>
        <taxon>Pezizomycotina</taxon>
        <taxon>Sordariomycetes</taxon>
        <taxon>Sordariomycetidae</taxon>
        <taxon>Thyridiales</taxon>
        <taxon>Thyridiaceae</taxon>
        <taxon>Thyridium</taxon>
    </lineage>
</organism>
<feature type="transmembrane region" description="Helical" evidence="1">
    <location>
        <begin position="6"/>
        <end position="27"/>
    </location>
</feature>
<dbReference type="GeneID" id="41969502"/>
<dbReference type="Proteomes" id="UP000319257">
    <property type="component" value="Unassembled WGS sequence"/>
</dbReference>
<proteinExistence type="predicted"/>
<dbReference type="EMBL" id="SKBQ01000008">
    <property type="protein sequence ID" value="TPX07452.1"/>
    <property type="molecule type" value="Genomic_DNA"/>
</dbReference>
<evidence type="ECO:0000313" key="4">
    <source>
        <dbReference type="Proteomes" id="UP000319257"/>
    </source>
</evidence>